<dbReference type="STRING" id="1392247.A0A3N4KWL9"/>
<dbReference type="SUPFAM" id="SSF103506">
    <property type="entry name" value="Mitochondrial carrier"/>
    <property type="match status" value="1"/>
</dbReference>
<name>A0A3N4KWL9_9PEZI</name>
<comment type="subcellular location">
    <subcellularLocation>
        <location evidence="1">Membrane</location>
    </subcellularLocation>
</comment>
<feature type="transmembrane region" description="Helical" evidence="6">
    <location>
        <begin position="298"/>
        <end position="321"/>
    </location>
</feature>
<feature type="transmembrane region" description="Helical" evidence="6">
    <location>
        <begin position="31"/>
        <end position="52"/>
    </location>
</feature>
<dbReference type="InterPro" id="IPR023395">
    <property type="entry name" value="MCP_dom_sf"/>
</dbReference>
<dbReference type="InParanoid" id="A0A3N4KWL9"/>
<keyword evidence="3" id="KW-0999">Mitochondrion inner membrane</keyword>
<feature type="transmembrane region" description="Helical" evidence="6">
    <location>
        <begin position="146"/>
        <end position="168"/>
    </location>
</feature>
<sequence>MVFTINYLSIANDSGSTPEGMALIADTHGNTWFYMMFAADVLVGVFCLQLLYTFKVLVTLASIETPPAISLPLNTDNRKASDVLGINERQQYVTSSMRGTIKHLRTQAGFFSAWRGYCASFVYYFATGSVANILHSFLGTSLPASLVIGVLSILFFARFSLAVTHIIISRPQPTWWFKRVLATPWSSARQTLPAMAHFALAQWASYKLLAIASSGESSLPIRVSMFLLSFVVNLFVVLPLWVVLVRVQASLLPDTEEAIVSFDRTFGKEVTGALSFKEAARSFKCKGWQRIMMLVGKMVVIIASIAAVMALARFAFLSFFIRDAALQ</sequence>
<keyword evidence="4 6" id="KW-1133">Transmembrane helix</keyword>
<dbReference type="OrthoDB" id="2896006at2759"/>
<evidence type="ECO:0000256" key="5">
    <source>
        <dbReference type="ARBA" id="ARBA00023136"/>
    </source>
</evidence>
<dbReference type="AlphaFoldDB" id="A0A3N4KWL9"/>
<feature type="transmembrane region" description="Helical" evidence="6">
    <location>
        <begin position="223"/>
        <end position="244"/>
    </location>
</feature>
<keyword evidence="8" id="KW-1185">Reference proteome</keyword>
<proteinExistence type="predicted"/>
<evidence type="ECO:0000256" key="4">
    <source>
        <dbReference type="ARBA" id="ARBA00022989"/>
    </source>
</evidence>
<dbReference type="EMBL" id="ML119121">
    <property type="protein sequence ID" value="RPB13672.1"/>
    <property type="molecule type" value="Genomic_DNA"/>
</dbReference>
<reference evidence="7 8" key="1">
    <citation type="journal article" date="2018" name="Nat. Ecol. Evol.">
        <title>Pezizomycetes genomes reveal the molecular basis of ectomycorrhizal truffle lifestyle.</title>
        <authorList>
            <person name="Murat C."/>
            <person name="Payen T."/>
            <person name="Noel B."/>
            <person name="Kuo A."/>
            <person name="Morin E."/>
            <person name="Chen J."/>
            <person name="Kohler A."/>
            <person name="Krizsan K."/>
            <person name="Balestrini R."/>
            <person name="Da Silva C."/>
            <person name="Montanini B."/>
            <person name="Hainaut M."/>
            <person name="Levati E."/>
            <person name="Barry K.W."/>
            <person name="Belfiori B."/>
            <person name="Cichocki N."/>
            <person name="Clum A."/>
            <person name="Dockter R.B."/>
            <person name="Fauchery L."/>
            <person name="Guy J."/>
            <person name="Iotti M."/>
            <person name="Le Tacon F."/>
            <person name="Lindquist E.A."/>
            <person name="Lipzen A."/>
            <person name="Malagnac F."/>
            <person name="Mello A."/>
            <person name="Molinier V."/>
            <person name="Miyauchi S."/>
            <person name="Poulain J."/>
            <person name="Riccioni C."/>
            <person name="Rubini A."/>
            <person name="Sitrit Y."/>
            <person name="Splivallo R."/>
            <person name="Traeger S."/>
            <person name="Wang M."/>
            <person name="Zifcakova L."/>
            <person name="Wipf D."/>
            <person name="Zambonelli A."/>
            <person name="Paolocci F."/>
            <person name="Nowrousian M."/>
            <person name="Ottonello S."/>
            <person name="Baldrian P."/>
            <person name="Spatafora J.W."/>
            <person name="Henrissat B."/>
            <person name="Nagy L.G."/>
            <person name="Aury J.M."/>
            <person name="Wincker P."/>
            <person name="Grigoriev I.V."/>
            <person name="Bonfante P."/>
            <person name="Martin F.M."/>
        </authorList>
    </citation>
    <scope>NUCLEOTIDE SEQUENCE [LARGE SCALE GENOMIC DNA]</scope>
    <source>
        <strain evidence="7 8">CCBAS932</strain>
    </source>
</reference>
<organism evidence="7 8">
    <name type="scientific">Morchella conica CCBAS932</name>
    <dbReference type="NCBI Taxonomy" id="1392247"/>
    <lineage>
        <taxon>Eukaryota</taxon>
        <taxon>Fungi</taxon>
        <taxon>Dikarya</taxon>
        <taxon>Ascomycota</taxon>
        <taxon>Pezizomycotina</taxon>
        <taxon>Pezizomycetes</taxon>
        <taxon>Pezizales</taxon>
        <taxon>Morchellaceae</taxon>
        <taxon>Morchella</taxon>
    </lineage>
</organism>
<dbReference type="GO" id="GO:0016020">
    <property type="term" value="C:membrane"/>
    <property type="evidence" value="ECO:0007669"/>
    <property type="project" value="UniProtKB-SubCell"/>
</dbReference>
<keyword evidence="5 6" id="KW-0472">Membrane</keyword>
<evidence type="ECO:0000256" key="3">
    <source>
        <dbReference type="ARBA" id="ARBA00022792"/>
    </source>
</evidence>
<keyword evidence="3" id="KW-0496">Mitochondrion</keyword>
<evidence type="ECO:0000313" key="7">
    <source>
        <dbReference type="EMBL" id="RPB13672.1"/>
    </source>
</evidence>
<evidence type="ECO:0000256" key="6">
    <source>
        <dbReference type="SAM" id="Phobius"/>
    </source>
</evidence>
<keyword evidence="2 6" id="KW-0812">Transmembrane</keyword>
<evidence type="ECO:0000313" key="8">
    <source>
        <dbReference type="Proteomes" id="UP000277580"/>
    </source>
</evidence>
<dbReference type="Proteomes" id="UP000277580">
    <property type="component" value="Unassembled WGS sequence"/>
</dbReference>
<gene>
    <name evidence="7" type="ORF">P167DRAFT_604622</name>
</gene>
<accession>A0A3N4KWL9</accession>
<evidence type="ECO:0000256" key="1">
    <source>
        <dbReference type="ARBA" id="ARBA00004370"/>
    </source>
</evidence>
<protein>
    <submittedName>
        <fullName evidence="7">Uncharacterized protein</fullName>
    </submittedName>
</protein>
<evidence type="ECO:0000256" key="2">
    <source>
        <dbReference type="ARBA" id="ARBA00022692"/>
    </source>
</evidence>